<dbReference type="GO" id="GO:0015074">
    <property type="term" value="P:DNA integration"/>
    <property type="evidence" value="ECO:0007669"/>
    <property type="project" value="InterPro"/>
</dbReference>
<protein>
    <submittedName>
        <fullName evidence="2">IS30 family transposase</fullName>
    </submittedName>
</protein>
<evidence type="ECO:0000313" key="3">
    <source>
        <dbReference type="EMBL" id="OPG89317.1"/>
    </source>
</evidence>
<reference evidence="2 4" key="1">
    <citation type="submission" date="2017-03" db="EMBL/GenBank/DDBJ databases">
        <title>Antibiotic resistance of probiotic microorganisms.</title>
        <authorList>
            <person name="Sanudo A.I."/>
            <person name="Olivares M."/>
            <person name="Banuelos O."/>
        </authorList>
    </citation>
    <scope>NUCLEOTIDE SEQUENCE [LARGE SCALE GENOMIC DNA]</scope>
    <source>
        <strain evidence="2 4">CECT8605</strain>
    </source>
</reference>
<dbReference type="PANTHER" id="PTHR10948">
    <property type="entry name" value="TRANSPOSASE"/>
    <property type="match status" value="1"/>
</dbReference>
<accession>A0A1V4FIL4</accession>
<dbReference type="SUPFAM" id="SSF53098">
    <property type="entry name" value="Ribonuclease H-like"/>
    <property type="match status" value="1"/>
</dbReference>
<dbReference type="GO" id="GO:0004803">
    <property type="term" value="F:transposase activity"/>
    <property type="evidence" value="ECO:0007669"/>
    <property type="project" value="TreeGrafter"/>
</dbReference>
<name>A0A1V4FIL4_LIMRT</name>
<dbReference type="AlphaFoldDB" id="A0A1V4FIL4"/>
<dbReference type="GO" id="GO:0005829">
    <property type="term" value="C:cytosol"/>
    <property type="evidence" value="ECO:0007669"/>
    <property type="project" value="TreeGrafter"/>
</dbReference>
<evidence type="ECO:0000259" key="1">
    <source>
        <dbReference type="PROSITE" id="PS50994"/>
    </source>
</evidence>
<dbReference type="NCBIfam" id="NF033563">
    <property type="entry name" value="transpos_IS30"/>
    <property type="match status" value="1"/>
</dbReference>
<dbReference type="PANTHER" id="PTHR10948:SF23">
    <property type="entry name" value="TRANSPOSASE INSI FOR INSERTION SEQUENCE ELEMENT IS30A-RELATED"/>
    <property type="match status" value="1"/>
</dbReference>
<dbReference type="InterPro" id="IPR051917">
    <property type="entry name" value="Transposase-Integrase"/>
</dbReference>
<dbReference type="Gene3D" id="3.30.420.10">
    <property type="entry name" value="Ribonuclease H-like superfamily/Ribonuclease H"/>
    <property type="match status" value="1"/>
</dbReference>
<dbReference type="InterPro" id="IPR036397">
    <property type="entry name" value="RNaseH_sf"/>
</dbReference>
<organism evidence="2 4">
    <name type="scientific">Limosilactobacillus reuteri</name>
    <name type="common">Lactobacillus reuteri</name>
    <dbReference type="NCBI Taxonomy" id="1598"/>
    <lineage>
        <taxon>Bacteria</taxon>
        <taxon>Bacillati</taxon>
        <taxon>Bacillota</taxon>
        <taxon>Bacilli</taxon>
        <taxon>Lactobacillales</taxon>
        <taxon>Lactobacillaceae</taxon>
        <taxon>Limosilactobacillus</taxon>
    </lineage>
</organism>
<dbReference type="InterPro" id="IPR012337">
    <property type="entry name" value="RNaseH-like_sf"/>
</dbReference>
<gene>
    <name evidence="3" type="ORF">B5D07_00775</name>
    <name evidence="2" type="ORF">B5D07_11100</name>
</gene>
<dbReference type="EMBL" id="MWVS01000130">
    <property type="protein sequence ID" value="OPG87012.1"/>
    <property type="molecule type" value="Genomic_DNA"/>
</dbReference>
<dbReference type="EMBL" id="MWVS01000012">
    <property type="protein sequence ID" value="OPG89317.1"/>
    <property type="molecule type" value="Genomic_DNA"/>
</dbReference>
<dbReference type="PROSITE" id="PS50994">
    <property type="entry name" value="INTEGRASE"/>
    <property type="match status" value="1"/>
</dbReference>
<dbReference type="RefSeq" id="WP_079375860.1">
    <property type="nucleotide sequence ID" value="NZ_MWVS01000012.1"/>
</dbReference>
<feature type="non-terminal residue" evidence="2">
    <location>
        <position position="1"/>
    </location>
</feature>
<dbReference type="GO" id="GO:0032196">
    <property type="term" value="P:transposition"/>
    <property type="evidence" value="ECO:0007669"/>
    <property type="project" value="TreeGrafter"/>
</dbReference>
<dbReference type="InterPro" id="IPR053392">
    <property type="entry name" value="Transposase_IS30-like"/>
</dbReference>
<proteinExistence type="predicted"/>
<sequence length="171" mass="19824">IGHWELDTVQGQKNGNDSVVLVMTDRLSRVNITSKIAGKTAHAVNQFFINLRQKMGTDAYYRIFKTITSDNGSEFSELTQVHDHVFYADPYSPWERGSNEINNRFLRKEITKGEAINNYSSAQIIATNDWMNHYPRAMFNGHSSMDIYRKAFYQEISQLHQPIINWSVLFI</sequence>
<dbReference type="GO" id="GO:0003676">
    <property type="term" value="F:nucleic acid binding"/>
    <property type="evidence" value="ECO:0007669"/>
    <property type="project" value="InterPro"/>
</dbReference>
<dbReference type="InterPro" id="IPR001584">
    <property type="entry name" value="Integrase_cat-core"/>
</dbReference>
<comment type="caution">
    <text evidence="2">The sequence shown here is derived from an EMBL/GenBank/DDBJ whole genome shotgun (WGS) entry which is preliminary data.</text>
</comment>
<dbReference type="Proteomes" id="UP000189795">
    <property type="component" value="Unassembled WGS sequence"/>
</dbReference>
<feature type="domain" description="Integrase catalytic" evidence="1">
    <location>
        <begin position="1"/>
        <end position="152"/>
    </location>
</feature>
<evidence type="ECO:0000313" key="2">
    <source>
        <dbReference type="EMBL" id="OPG87012.1"/>
    </source>
</evidence>
<evidence type="ECO:0000313" key="4">
    <source>
        <dbReference type="Proteomes" id="UP000189795"/>
    </source>
</evidence>